<protein>
    <submittedName>
        <fullName evidence="1">Uncharacterized protein</fullName>
    </submittedName>
</protein>
<accession>A0AA38RF30</accession>
<gene>
    <name evidence="1" type="ORF">NKR23_g9740</name>
</gene>
<reference evidence="1" key="1">
    <citation type="submission" date="2022-07" db="EMBL/GenBank/DDBJ databases">
        <title>Fungi with potential for degradation of polypropylene.</title>
        <authorList>
            <person name="Gostincar C."/>
        </authorList>
    </citation>
    <scope>NUCLEOTIDE SEQUENCE</scope>
    <source>
        <strain evidence="1">EXF-13308</strain>
    </source>
</reference>
<name>A0AA38RF30_9PEZI</name>
<sequence>MGDQSLKRWLLGDPPPLQHPRCRKSWSEYPSRPAEVVISEIIRKLQTLEWVPFFDPLGSADDEPPAREIVDSPTVIYNGLYYQRAKNPLPMDDIQAALDRMGQDFGHSTAASARHLYQQYNHWMALQQLYRDAGWGSGEASFDGDEFERMKLDLIKSEGKLRDVMIEAEKCPPEVMAMLRADPELDRRIKEDYGGGIAHLLTGGQRASREEAGKAWSDFWEEKAGDQAMKYA</sequence>
<organism evidence="1 2">
    <name type="scientific">Pleurostoma richardsiae</name>
    <dbReference type="NCBI Taxonomy" id="41990"/>
    <lineage>
        <taxon>Eukaryota</taxon>
        <taxon>Fungi</taxon>
        <taxon>Dikarya</taxon>
        <taxon>Ascomycota</taxon>
        <taxon>Pezizomycotina</taxon>
        <taxon>Sordariomycetes</taxon>
        <taxon>Sordariomycetidae</taxon>
        <taxon>Calosphaeriales</taxon>
        <taxon>Pleurostomataceae</taxon>
        <taxon>Pleurostoma</taxon>
    </lineage>
</organism>
<dbReference type="Proteomes" id="UP001174694">
    <property type="component" value="Unassembled WGS sequence"/>
</dbReference>
<dbReference type="EMBL" id="JANBVO010000039">
    <property type="protein sequence ID" value="KAJ9136620.1"/>
    <property type="molecule type" value="Genomic_DNA"/>
</dbReference>
<proteinExistence type="predicted"/>
<keyword evidence="2" id="KW-1185">Reference proteome</keyword>
<dbReference type="AlphaFoldDB" id="A0AA38RF30"/>
<comment type="caution">
    <text evidence="1">The sequence shown here is derived from an EMBL/GenBank/DDBJ whole genome shotgun (WGS) entry which is preliminary data.</text>
</comment>
<evidence type="ECO:0000313" key="2">
    <source>
        <dbReference type="Proteomes" id="UP001174694"/>
    </source>
</evidence>
<evidence type="ECO:0000313" key="1">
    <source>
        <dbReference type="EMBL" id="KAJ9136620.1"/>
    </source>
</evidence>